<comment type="caution">
    <text evidence="1">The sequence shown here is derived from an EMBL/GenBank/DDBJ whole genome shotgun (WGS) entry which is preliminary data.</text>
</comment>
<gene>
    <name evidence="1" type="ORF">CIK65_19050</name>
</gene>
<accession>A0A2A3YPK0</accession>
<reference evidence="1 2" key="1">
    <citation type="journal article" date="2017" name="Elife">
        <title>Extensive horizontal gene transfer in cheese-associated bacteria.</title>
        <authorList>
            <person name="Bonham K.S."/>
            <person name="Wolfe B.E."/>
            <person name="Dutton R.J."/>
        </authorList>
    </citation>
    <scope>NUCLEOTIDE SEQUENCE [LARGE SCALE GENOMIC DNA]</scope>
    <source>
        <strain evidence="1 2">962_8</strain>
    </source>
</reference>
<sequence>MLLENITRTLLSELSSIAPDGSPVLKAVQSVAQRVEHDDKPDESDFEKLVGAFETQAGLILELEQLVDLVPSKSEEIREHIKATADFARRVCDIGTNIVLDCILKNSPTTVDRTSHMHGFFKNLIHTFDGHITIANLNYDSMIMSCLLQIDAPMCDMALGWGESKINITNTKDDDTKEVVGSYLAKPMRLTSDFPAESKYRLRLLHPHGSVTYWKSRKDGKVVKIPLEALRKHNLLGSTKYERPSMSPAVVLANSLEKPRRVKEAPFNLGYEALGKGLDESEHWLIAGYSFRDHSINETLRESFQKRKSKPQVLVSTLGWDPPEERIHNAFGLTSTDGDPAFWLSIDRGGVENLNLSPEWRSFIK</sequence>
<evidence type="ECO:0000313" key="2">
    <source>
        <dbReference type="Proteomes" id="UP000218620"/>
    </source>
</evidence>
<evidence type="ECO:0000313" key="1">
    <source>
        <dbReference type="EMBL" id="PCC41179.1"/>
    </source>
</evidence>
<dbReference type="Proteomes" id="UP000218620">
    <property type="component" value="Unassembled WGS sequence"/>
</dbReference>
<dbReference type="AlphaFoldDB" id="A0A2A3YPK0"/>
<protein>
    <submittedName>
        <fullName evidence="1">Uncharacterized protein</fullName>
    </submittedName>
</protein>
<dbReference type="Pfam" id="PF13289">
    <property type="entry name" value="SIR2_2"/>
    <property type="match status" value="1"/>
</dbReference>
<name>A0A2A3YPK0_BREAU</name>
<dbReference type="EMBL" id="NRGQ01000059">
    <property type="protein sequence ID" value="PCC41179.1"/>
    <property type="molecule type" value="Genomic_DNA"/>
</dbReference>
<proteinExistence type="predicted"/>
<organism evidence="1 2">
    <name type="scientific">Brevibacterium aurantiacum</name>
    <dbReference type="NCBI Taxonomy" id="273384"/>
    <lineage>
        <taxon>Bacteria</taxon>
        <taxon>Bacillati</taxon>
        <taxon>Actinomycetota</taxon>
        <taxon>Actinomycetes</taxon>
        <taxon>Micrococcales</taxon>
        <taxon>Brevibacteriaceae</taxon>
        <taxon>Brevibacterium</taxon>
    </lineage>
</organism>